<gene>
    <name evidence="1" type="ORF">DYH56_02730</name>
</gene>
<protein>
    <submittedName>
        <fullName evidence="1">Uncharacterized protein</fullName>
    </submittedName>
</protein>
<keyword evidence="2" id="KW-1185">Reference proteome</keyword>
<evidence type="ECO:0000313" key="1">
    <source>
        <dbReference type="EMBL" id="REI42697.1"/>
    </source>
</evidence>
<organism evidence="1 2">
    <name type="scientific">Psychrilyobacter piezotolerans</name>
    <dbReference type="NCBI Taxonomy" id="2293438"/>
    <lineage>
        <taxon>Bacteria</taxon>
        <taxon>Fusobacteriati</taxon>
        <taxon>Fusobacteriota</taxon>
        <taxon>Fusobacteriia</taxon>
        <taxon>Fusobacteriales</taxon>
        <taxon>Fusobacteriaceae</taxon>
        <taxon>Psychrilyobacter</taxon>
    </lineage>
</organism>
<reference evidence="1 2" key="1">
    <citation type="submission" date="2018-08" db="EMBL/GenBank/DDBJ databases">
        <title>Draft genome sequence of Psychrilyobacter sp. strain SD5 isolated from Black Sea water.</title>
        <authorList>
            <person name="Yadav S."/>
            <person name="Villanueva L."/>
            <person name="Damste J.S.S."/>
        </authorList>
    </citation>
    <scope>NUCLEOTIDE SEQUENCE [LARGE SCALE GENOMIC DNA]</scope>
    <source>
        <strain evidence="1 2">SD5</strain>
    </source>
</reference>
<proteinExistence type="predicted"/>
<sequence length="94" mass="10991">MMYITLLLVVLAIIIFYLSALLVFTPYEEDDKYVLKILRLGYKLHLVATKKHGVFKKITDNGAKLVLTLVYYILKDRKYTDSIETKNEDEEDTN</sequence>
<dbReference type="EMBL" id="QUAJ01000003">
    <property type="protein sequence ID" value="REI42697.1"/>
    <property type="molecule type" value="Genomic_DNA"/>
</dbReference>
<comment type="caution">
    <text evidence="1">The sequence shown here is derived from an EMBL/GenBank/DDBJ whole genome shotgun (WGS) entry which is preliminary data.</text>
</comment>
<accession>A0ABX9KK12</accession>
<evidence type="ECO:0000313" key="2">
    <source>
        <dbReference type="Proteomes" id="UP000263486"/>
    </source>
</evidence>
<name>A0ABX9KK12_9FUSO</name>
<dbReference type="Proteomes" id="UP000263486">
    <property type="component" value="Unassembled WGS sequence"/>
</dbReference>